<sequence>MSQSDLAPSPFSAASSVGVVPADLILRSSDGVDFYVHKYVIVKASTDAFKDASCPVTHPSKDVNGFLQTVPIVCVKDPRDVVYRLLLLSYEAPIEGYPVDMLQGVHVIYRVAYGYNMFGICAKLRAIMHARMAAEPLRVFAIACNLALAQTVKFASLETLKDPDQLCSGEYDAEEYAWVTGSKVLSLIRFRVRCSEVAGTAVDKQRKGITELESDEALAAGGLCWWSATGHARGCGGWMEGSKTKVWNPAPWFQDHMARFHKAVVDLPGGETAAEAVTNIDKTLLHLARCGRCASEGPKQLRGLAARLKNDIDSQIEVTANGWPF</sequence>
<dbReference type="EMBL" id="JARKIF010000009">
    <property type="protein sequence ID" value="KAJ7631111.1"/>
    <property type="molecule type" value="Genomic_DNA"/>
</dbReference>
<dbReference type="AlphaFoldDB" id="A0AAD7BUP8"/>
<evidence type="ECO:0008006" key="3">
    <source>
        <dbReference type="Google" id="ProtNLM"/>
    </source>
</evidence>
<accession>A0AAD7BUP8</accession>
<protein>
    <recommendedName>
        <fullName evidence="3">BTB domain-containing protein</fullName>
    </recommendedName>
</protein>
<proteinExistence type="predicted"/>
<dbReference type="Proteomes" id="UP001221142">
    <property type="component" value="Unassembled WGS sequence"/>
</dbReference>
<gene>
    <name evidence="1" type="ORF">FB45DRAFT_917527</name>
</gene>
<keyword evidence="2" id="KW-1185">Reference proteome</keyword>
<evidence type="ECO:0000313" key="1">
    <source>
        <dbReference type="EMBL" id="KAJ7631111.1"/>
    </source>
</evidence>
<organism evidence="1 2">
    <name type="scientific">Roridomyces roridus</name>
    <dbReference type="NCBI Taxonomy" id="1738132"/>
    <lineage>
        <taxon>Eukaryota</taxon>
        <taxon>Fungi</taxon>
        <taxon>Dikarya</taxon>
        <taxon>Basidiomycota</taxon>
        <taxon>Agaricomycotina</taxon>
        <taxon>Agaricomycetes</taxon>
        <taxon>Agaricomycetidae</taxon>
        <taxon>Agaricales</taxon>
        <taxon>Marasmiineae</taxon>
        <taxon>Mycenaceae</taxon>
        <taxon>Roridomyces</taxon>
    </lineage>
</organism>
<reference evidence="1" key="1">
    <citation type="submission" date="2023-03" db="EMBL/GenBank/DDBJ databases">
        <title>Massive genome expansion in bonnet fungi (Mycena s.s.) driven by repeated elements and novel gene families across ecological guilds.</title>
        <authorList>
            <consortium name="Lawrence Berkeley National Laboratory"/>
            <person name="Harder C.B."/>
            <person name="Miyauchi S."/>
            <person name="Viragh M."/>
            <person name="Kuo A."/>
            <person name="Thoen E."/>
            <person name="Andreopoulos B."/>
            <person name="Lu D."/>
            <person name="Skrede I."/>
            <person name="Drula E."/>
            <person name="Henrissat B."/>
            <person name="Morin E."/>
            <person name="Kohler A."/>
            <person name="Barry K."/>
            <person name="LaButti K."/>
            <person name="Morin E."/>
            <person name="Salamov A."/>
            <person name="Lipzen A."/>
            <person name="Mereny Z."/>
            <person name="Hegedus B."/>
            <person name="Baldrian P."/>
            <person name="Stursova M."/>
            <person name="Weitz H."/>
            <person name="Taylor A."/>
            <person name="Grigoriev I.V."/>
            <person name="Nagy L.G."/>
            <person name="Martin F."/>
            <person name="Kauserud H."/>
        </authorList>
    </citation>
    <scope>NUCLEOTIDE SEQUENCE</scope>
    <source>
        <strain evidence="1">9284</strain>
    </source>
</reference>
<comment type="caution">
    <text evidence="1">The sequence shown here is derived from an EMBL/GenBank/DDBJ whole genome shotgun (WGS) entry which is preliminary data.</text>
</comment>
<name>A0AAD7BUP8_9AGAR</name>
<evidence type="ECO:0000313" key="2">
    <source>
        <dbReference type="Proteomes" id="UP001221142"/>
    </source>
</evidence>